<feature type="transmembrane region" description="Helical" evidence="1">
    <location>
        <begin position="359"/>
        <end position="382"/>
    </location>
</feature>
<protein>
    <recommendedName>
        <fullName evidence="3">DUF2029 domain-containing protein</fullName>
    </recommendedName>
</protein>
<feature type="transmembrane region" description="Helical" evidence="1">
    <location>
        <begin position="69"/>
        <end position="88"/>
    </location>
</feature>
<feature type="transmembrane region" description="Helical" evidence="1">
    <location>
        <begin position="100"/>
        <end position="120"/>
    </location>
</feature>
<keyword evidence="1" id="KW-0472">Membrane</keyword>
<organism evidence="2">
    <name type="scientific">Thermogladius calderae</name>
    <dbReference type="NCBI Taxonomy" id="1200300"/>
    <lineage>
        <taxon>Archaea</taxon>
        <taxon>Thermoproteota</taxon>
        <taxon>Thermoprotei</taxon>
        <taxon>Desulfurococcales</taxon>
        <taxon>Desulfurococcaceae</taxon>
        <taxon>Thermogladius</taxon>
    </lineage>
</organism>
<evidence type="ECO:0000256" key="1">
    <source>
        <dbReference type="SAM" id="Phobius"/>
    </source>
</evidence>
<feature type="transmembrane region" description="Helical" evidence="1">
    <location>
        <begin position="9"/>
        <end position="28"/>
    </location>
</feature>
<keyword evidence="1" id="KW-0812">Transmembrane</keyword>
<accession>A0A7J3XXT9</accession>
<dbReference type="EMBL" id="DRYK01000026">
    <property type="protein sequence ID" value="HHP67490.1"/>
    <property type="molecule type" value="Genomic_DNA"/>
</dbReference>
<proteinExistence type="predicted"/>
<feature type="transmembrane region" description="Helical" evidence="1">
    <location>
        <begin position="319"/>
        <end position="338"/>
    </location>
</feature>
<comment type="caution">
    <text evidence="2">The sequence shown here is derived from an EMBL/GenBank/DDBJ whole genome shotgun (WGS) entry which is preliminary data.</text>
</comment>
<sequence length="431" mass="48581">MWKNVLRDFVLSIILTLGLMLRLVYTPYTAGSDIAQFASFSDTFLRHGFNFYEFADGRYYVEEGWPYNWPYVYGPQLILLLAPLRAFFNQHVTAYWSNGNYYVYVPLGWVVACKALFISFDVVAGVLIYIILSRSVGGWLGILGFALYYLNPAVIYNSSIYGMFDQIPLAVLLASIHLMKSGRSLLGVSLAGFATSFKPNIAPASVGVLASSMFEGKGLKRRLLELALFLTGLLSPFIPFEASYPGTIPRFIKILLSMAPGYTYPVVYSFNGFSSLATYMHDYSGGDYQWVISYWWVSLIVLVAVVSAGVVVFKKRDGVTLSFLLYLAFTASYWRVNYQYLTPAVGLASLQLAEGRRRLPVILVFSAYVALWFFLFPVSWWAHVHIETPNQGLWRVMDMFSLMVFDEGVYVLYSLVLTMLSIVVLLVIALS</sequence>
<dbReference type="AlphaFoldDB" id="A0A7J3XXT9"/>
<gene>
    <name evidence="2" type="ORF">ENM60_01660</name>
</gene>
<feature type="transmembrane region" description="Helical" evidence="1">
    <location>
        <begin position="262"/>
        <end position="280"/>
    </location>
</feature>
<feature type="transmembrane region" description="Helical" evidence="1">
    <location>
        <begin position="126"/>
        <end position="148"/>
    </location>
</feature>
<evidence type="ECO:0000313" key="2">
    <source>
        <dbReference type="EMBL" id="HHP67490.1"/>
    </source>
</evidence>
<keyword evidence="1" id="KW-1133">Transmembrane helix</keyword>
<feature type="transmembrane region" description="Helical" evidence="1">
    <location>
        <begin position="292"/>
        <end position="313"/>
    </location>
</feature>
<feature type="transmembrane region" description="Helical" evidence="1">
    <location>
        <begin position="410"/>
        <end position="430"/>
    </location>
</feature>
<reference evidence="2" key="1">
    <citation type="journal article" date="2020" name="mSystems">
        <title>Genome- and Community-Level Interaction Insights into Carbon Utilization and Element Cycling Functions of Hydrothermarchaeota in Hydrothermal Sediment.</title>
        <authorList>
            <person name="Zhou Z."/>
            <person name="Liu Y."/>
            <person name="Xu W."/>
            <person name="Pan J."/>
            <person name="Luo Z.H."/>
            <person name="Li M."/>
        </authorList>
    </citation>
    <scope>NUCLEOTIDE SEQUENCE [LARGE SCALE GENOMIC DNA]</scope>
    <source>
        <strain evidence="2">SpSt-110</strain>
    </source>
</reference>
<evidence type="ECO:0008006" key="3">
    <source>
        <dbReference type="Google" id="ProtNLM"/>
    </source>
</evidence>
<feature type="transmembrane region" description="Helical" evidence="1">
    <location>
        <begin position="185"/>
        <end position="211"/>
    </location>
</feature>
<feature type="transmembrane region" description="Helical" evidence="1">
    <location>
        <begin position="160"/>
        <end position="179"/>
    </location>
</feature>
<name>A0A7J3XXT9_9CREN</name>
<feature type="transmembrane region" description="Helical" evidence="1">
    <location>
        <begin position="223"/>
        <end position="242"/>
    </location>
</feature>